<gene>
    <name evidence="3" type="ORF">E1288_44505</name>
</gene>
<name>A0A4R4XSB7_9PSEU</name>
<reference evidence="3 4" key="1">
    <citation type="submission" date="2019-03" db="EMBL/GenBank/DDBJ databases">
        <title>Draft genome sequences of novel Actinobacteria.</title>
        <authorList>
            <person name="Sahin N."/>
            <person name="Ay H."/>
            <person name="Saygin H."/>
        </authorList>
    </citation>
    <scope>NUCLEOTIDE SEQUENCE [LARGE SCALE GENOMIC DNA]</scope>
    <source>
        <strain evidence="3 4">7K502</strain>
    </source>
</reference>
<keyword evidence="4" id="KW-1185">Reference proteome</keyword>
<comment type="caution">
    <text evidence="3">The sequence shown here is derived from an EMBL/GenBank/DDBJ whole genome shotgun (WGS) entry which is preliminary data.</text>
</comment>
<dbReference type="PROSITE" id="PS51257">
    <property type="entry name" value="PROKAR_LIPOPROTEIN"/>
    <property type="match status" value="1"/>
</dbReference>
<keyword evidence="1" id="KW-1133">Transmembrane helix</keyword>
<protein>
    <recommendedName>
        <fullName evidence="5">Lipoprotein</fullName>
    </recommendedName>
</protein>
<evidence type="ECO:0000313" key="4">
    <source>
        <dbReference type="Proteomes" id="UP000294947"/>
    </source>
</evidence>
<organism evidence="3 4">
    <name type="scientific">Saccharopolyspora elongata</name>
    <dbReference type="NCBI Taxonomy" id="2530387"/>
    <lineage>
        <taxon>Bacteria</taxon>
        <taxon>Bacillati</taxon>
        <taxon>Actinomycetota</taxon>
        <taxon>Actinomycetes</taxon>
        <taxon>Pseudonocardiales</taxon>
        <taxon>Pseudonocardiaceae</taxon>
        <taxon>Saccharopolyspora</taxon>
    </lineage>
</organism>
<evidence type="ECO:0000256" key="2">
    <source>
        <dbReference type="SAM" id="SignalP"/>
    </source>
</evidence>
<feature type="chain" id="PRO_5039366190" description="Lipoprotein" evidence="2">
    <location>
        <begin position="22"/>
        <end position="133"/>
    </location>
</feature>
<proteinExistence type="predicted"/>
<dbReference type="AlphaFoldDB" id="A0A4R4XSB7"/>
<evidence type="ECO:0000256" key="1">
    <source>
        <dbReference type="SAM" id="Phobius"/>
    </source>
</evidence>
<evidence type="ECO:0000313" key="3">
    <source>
        <dbReference type="EMBL" id="TDD34351.1"/>
    </source>
</evidence>
<dbReference type="Proteomes" id="UP000294947">
    <property type="component" value="Unassembled WGS sequence"/>
</dbReference>
<feature type="signal peptide" evidence="2">
    <location>
        <begin position="1"/>
        <end position="21"/>
    </location>
</feature>
<keyword evidence="1" id="KW-0812">Transmembrane</keyword>
<keyword evidence="2" id="KW-0732">Signal</keyword>
<dbReference type="EMBL" id="SMKW01000145">
    <property type="protein sequence ID" value="TDD34351.1"/>
    <property type="molecule type" value="Genomic_DNA"/>
</dbReference>
<accession>A0A4R4XSB7</accession>
<dbReference type="RefSeq" id="WP_132495163.1">
    <property type="nucleotide sequence ID" value="NZ_SMKW01000145.1"/>
</dbReference>
<feature type="transmembrane region" description="Helical" evidence="1">
    <location>
        <begin position="97"/>
        <end position="117"/>
    </location>
</feature>
<evidence type="ECO:0008006" key="5">
    <source>
        <dbReference type="Google" id="ProtNLM"/>
    </source>
</evidence>
<keyword evidence="1" id="KW-0472">Membrane</keyword>
<sequence length="133" mass="14017">MSKPATVLAVSAAAMLLAACAQESTGNPQDYPSRSIRLISPFKRCSQVGFQGAAEDRGQHERAGFEPGLAHGVAEEAGDHGETMSDGDPTIFVTRPVSLVLCTLFVAVLMTGMWLAAKKRRTQNPSSAVARTG</sequence>